<name>A0AAF0UGX2_SOLVR</name>
<evidence type="ECO:0000313" key="2">
    <source>
        <dbReference type="Proteomes" id="UP001234989"/>
    </source>
</evidence>
<evidence type="ECO:0000313" key="1">
    <source>
        <dbReference type="EMBL" id="WMV46058.1"/>
    </source>
</evidence>
<protein>
    <submittedName>
        <fullName evidence="1">Uncharacterized protein</fullName>
    </submittedName>
</protein>
<organism evidence="1 2">
    <name type="scientific">Solanum verrucosum</name>
    <dbReference type="NCBI Taxonomy" id="315347"/>
    <lineage>
        <taxon>Eukaryota</taxon>
        <taxon>Viridiplantae</taxon>
        <taxon>Streptophyta</taxon>
        <taxon>Embryophyta</taxon>
        <taxon>Tracheophyta</taxon>
        <taxon>Spermatophyta</taxon>
        <taxon>Magnoliopsida</taxon>
        <taxon>eudicotyledons</taxon>
        <taxon>Gunneridae</taxon>
        <taxon>Pentapetalae</taxon>
        <taxon>asterids</taxon>
        <taxon>lamiids</taxon>
        <taxon>Solanales</taxon>
        <taxon>Solanaceae</taxon>
        <taxon>Solanoideae</taxon>
        <taxon>Solaneae</taxon>
        <taxon>Solanum</taxon>
    </lineage>
</organism>
<keyword evidence="2" id="KW-1185">Reference proteome</keyword>
<gene>
    <name evidence="1" type="ORF">MTR67_039443</name>
</gene>
<dbReference type="Proteomes" id="UP001234989">
    <property type="component" value="Chromosome 9"/>
</dbReference>
<accession>A0AAF0UGX2</accession>
<dbReference type="EMBL" id="CP133620">
    <property type="protein sequence ID" value="WMV46058.1"/>
    <property type="molecule type" value="Genomic_DNA"/>
</dbReference>
<reference evidence="1" key="1">
    <citation type="submission" date="2023-08" db="EMBL/GenBank/DDBJ databases">
        <title>A de novo genome assembly of Solanum verrucosum Schlechtendal, a Mexican diploid species geographically isolated from the other diploid A-genome species in potato relatives.</title>
        <authorList>
            <person name="Hosaka K."/>
        </authorList>
    </citation>
    <scope>NUCLEOTIDE SEQUENCE</scope>
    <source>
        <tissue evidence="1">Young leaves</tissue>
    </source>
</reference>
<proteinExistence type="predicted"/>
<sequence>MILVGPRGSVQVVSIRVPRQEVGAHTGEAGPSCVRGQYMLHYQLSRVGQQLGVLQVRVEVVIALLRVLHSQDPHRGLVMVAVIQAT</sequence>
<dbReference type="AlphaFoldDB" id="A0AAF0UGX2"/>